<sequence>MIRWVGALGRDPRHEFWPESLSFADVTLTGVIGHRQVTRSSAAPAQDDQ</sequence>
<dbReference type="HOGENOM" id="CLU_3137959_0_0_11"/>
<dbReference type="STRING" id="875328.JDM601_2166"/>
<keyword evidence="2" id="KW-1185">Reference proteome</keyword>
<dbReference type="KEGG" id="mjd:JDM601_2166"/>
<protein>
    <submittedName>
        <fullName evidence="1">Uncharacterized protein</fullName>
    </submittedName>
</protein>
<reference evidence="1 2" key="1">
    <citation type="journal article" date="2011" name="J. Bacteriol.">
        <title>Complete genome sequence of a novel clinical isolate, the nontuberculous Mycobacterium strain JDM601.</title>
        <authorList>
            <person name="Zhang Z.Y."/>
            <person name="Sun Z.Q."/>
            <person name="Wang Z.L."/>
            <person name="Wen Z.L."/>
            <person name="Sun Q.W."/>
            <person name="Zhu Z.Q."/>
            <person name="Song Y.Z."/>
            <person name="Zhao J.W."/>
            <person name="Wang H.H."/>
            <person name="Zhang S.L."/>
            <person name="Guo X.K."/>
        </authorList>
    </citation>
    <scope>NUCLEOTIDE SEQUENCE [LARGE SCALE GENOMIC DNA]</scope>
    <source>
        <strain evidence="1 2">JDM601</strain>
    </source>
</reference>
<dbReference type="Proteomes" id="UP000009224">
    <property type="component" value="Chromosome"/>
</dbReference>
<name>F5YTH2_MYCSD</name>
<dbReference type="AlphaFoldDB" id="F5YTH2"/>
<dbReference type="EMBL" id="CP002329">
    <property type="protein sequence ID" value="AEF36166.1"/>
    <property type="molecule type" value="Genomic_DNA"/>
</dbReference>
<proteinExistence type="predicted"/>
<evidence type="ECO:0000313" key="1">
    <source>
        <dbReference type="EMBL" id="AEF36166.1"/>
    </source>
</evidence>
<organism evidence="1 2">
    <name type="scientific">Mycolicibacter sinensis (strain JDM601)</name>
    <name type="common">Mycobacterium sinense</name>
    <dbReference type="NCBI Taxonomy" id="875328"/>
    <lineage>
        <taxon>Bacteria</taxon>
        <taxon>Bacillati</taxon>
        <taxon>Actinomycetota</taxon>
        <taxon>Actinomycetes</taxon>
        <taxon>Mycobacteriales</taxon>
        <taxon>Mycobacteriaceae</taxon>
        <taxon>Mycolicibacter</taxon>
    </lineage>
</organism>
<gene>
    <name evidence="1" type="ordered locus">JDM601_2166</name>
</gene>
<evidence type="ECO:0000313" key="2">
    <source>
        <dbReference type="Proteomes" id="UP000009224"/>
    </source>
</evidence>
<accession>F5YTH2</accession>